<name>A0A5B8MWL6_9CHLO</name>
<dbReference type="AlphaFoldDB" id="A0A5B8MWL6"/>
<keyword evidence="5" id="KW-0732">Signal</keyword>
<dbReference type="InterPro" id="IPR043504">
    <property type="entry name" value="Peptidase_S1_PA_chymotrypsin"/>
</dbReference>
<dbReference type="GO" id="GO:0006508">
    <property type="term" value="P:proteolysis"/>
    <property type="evidence" value="ECO:0007669"/>
    <property type="project" value="UniProtKB-KW"/>
</dbReference>
<evidence type="ECO:0000256" key="5">
    <source>
        <dbReference type="SAM" id="SignalP"/>
    </source>
</evidence>
<evidence type="ECO:0000256" key="4">
    <source>
        <dbReference type="SAM" id="MobiDB-lite"/>
    </source>
</evidence>
<dbReference type="InterPro" id="IPR009003">
    <property type="entry name" value="Peptidase_S1_PA"/>
</dbReference>
<dbReference type="Pfam" id="PF00089">
    <property type="entry name" value="Trypsin"/>
    <property type="match status" value="1"/>
</dbReference>
<evidence type="ECO:0000313" key="7">
    <source>
        <dbReference type="EMBL" id="QDZ25218.1"/>
    </source>
</evidence>
<dbReference type="InterPro" id="IPR018114">
    <property type="entry name" value="TRYPSIN_HIS"/>
</dbReference>
<keyword evidence="2" id="KW-1015">Disulfide bond</keyword>
<dbReference type="Proteomes" id="UP000316726">
    <property type="component" value="Chromosome 16"/>
</dbReference>
<reference evidence="7 8" key="1">
    <citation type="submission" date="2018-07" db="EMBL/GenBank/DDBJ databases">
        <title>The complete nuclear genome of the prasinophyte Chloropicon primus (CCMP1205).</title>
        <authorList>
            <person name="Pombert J.-F."/>
            <person name="Otis C."/>
            <person name="Turmel M."/>
            <person name="Lemieux C."/>
        </authorList>
    </citation>
    <scope>NUCLEOTIDE SEQUENCE [LARGE SCALE GENOMIC DNA]</scope>
    <source>
        <strain evidence="7 8">CCMP1205</strain>
    </source>
</reference>
<dbReference type="PANTHER" id="PTHR24276">
    <property type="entry name" value="POLYSERASE-RELATED"/>
    <property type="match status" value="1"/>
</dbReference>
<gene>
    <name evidence="7" type="ORF">A3770_16p77360</name>
</gene>
<dbReference type="InterPro" id="IPR001314">
    <property type="entry name" value="Peptidase_S1A"/>
</dbReference>
<protein>
    <recommendedName>
        <fullName evidence="6">Peptidase S1 domain-containing protein</fullName>
    </recommendedName>
</protein>
<dbReference type="EMBL" id="CP031049">
    <property type="protein sequence ID" value="QDZ25218.1"/>
    <property type="molecule type" value="Genomic_DNA"/>
</dbReference>
<dbReference type="PROSITE" id="PS00134">
    <property type="entry name" value="TRYPSIN_HIS"/>
    <property type="match status" value="1"/>
</dbReference>
<dbReference type="OrthoDB" id="10059102at2759"/>
<evidence type="ECO:0000256" key="1">
    <source>
        <dbReference type="ARBA" id="ARBA00007664"/>
    </source>
</evidence>
<dbReference type="PANTHER" id="PTHR24276:SF98">
    <property type="entry name" value="FI18310P1-RELATED"/>
    <property type="match status" value="1"/>
</dbReference>
<dbReference type="SMART" id="SM00020">
    <property type="entry name" value="Tryp_SPc"/>
    <property type="match status" value="1"/>
</dbReference>
<proteinExistence type="inferred from homology"/>
<dbReference type="InterPro" id="IPR050430">
    <property type="entry name" value="Peptidase_S1"/>
</dbReference>
<accession>A0A5B8MWL6</accession>
<feature type="region of interest" description="Disordered" evidence="4">
    <location>
        <begin position="408"/>
        <end position="446"/>
    </location>
</feature>
<dbReference type="Gene3D" id="2.40.10.10">
    <property type="entry name" value="Trypsin-like serine proteases"/>
    <property type="match status" value="1"/>
</dbReference>
<keyword evidence="3" id="KW-0645">Protease</keyword>
<dbReference type="InterPro" id="IPR033116">
    <property type="entry name" value="TRYPSIN_SER"/>
</dbReference>
<evidence type="ECO:0000256" key="2">
    <source>
        <dbReference type="ARBA" id="ARBA00023157"/>
    </source>
</evidence>
<feature type="domain" description="Peptidase S1" evidence="6">
    <location>
        <begin position="32"/>
        <end position="405"/>
    </location>
</feature>
<feature type="signal peptide" evidence="5">
    <location>
        <begin position="1"/>
        <end position="20"/>
    </location>
</feature>
<keyword evidence="3" id="KW-0720">Serine protease</keyword>
<dbReference type="InterPro" id="IPR001254">
    <property type="entry name" value="Trypsin_dom"/>
</dbReference>
<comment type="similarity">
    <text evidence="1">Belongs to the peptidase S1 family.</text>
</comment>
<organism evidence="7 8">
    <name type="scientific">Chloropicon primus</name>
    <dbReference type="NCBI Taxonomy" id="1764295"/>
    <lineage>
        <taxon>Eukaryota</taxon>
        <taxon>Viridiplantae</taxon>
        <taxon>Chlorophyta</taxon>
        <taxon>Chloropicophyceae</taxon>
        <taxon>Chloropicales</taxon>
        <taxon>Chloropicaceae</taxon>
        <taxon>Chloropicon</taxon>
    </lineage>
</organism>
<dbReference type="PROSITE" id="PS00135">
    <property type="entry name" value="TRYPSIN_SER"/>
    <property type="match status" value="1"/>
</dbReference>
<dbReference type="SUPFAM" id="SSF50494">
    <property type="entry name" value="Trypsin-like serine proteases"/>
    <property type="match status" value="1"/>
</dbReference>
<evidence type="ECO:0000259" key="6">
    <source>
        <dbReference type="PROSITE" id="PS50240"/>
    </source>
</evidence>
<evidence type="ECO:0000313" key="8">
    <source>
        <dbReference type="Proteomes" id="UP000316726"/>
    </source>
</evidence>
<keyword evidence="3" id="KW-0378">Hydrolase</keyword>
<dbReference type="PRINTS" id="PR00722">
    <property type="entry name" value="CHYMOTRYPSIN"/>
</dbReference>
<keyword evidence="8" id="KW-1185">Reference proteome</keyword>
<evidence type="ECO:0000256" key="3">
    <source>
        <dbReference type="RuleBase" id="RU363034"/>
    </source>
</evidence>
<dbReference type="GO" id="GO:0004252">
    <property type="term" value="F:serine-type endopeptidase activity"/>
    <property type="evidence" value="ECO:0007669"/>
    <property type="project" value="InterPro"/>
</dbReference>
<dbReference type="PROSITE" id="PS50240">
    <property type="entry name" value="TRYPSIN_DOM"/>
    <property type="match status" value="1"/>
</dbReference>
<sequence>MKATRVLAVAFSLLLASGSAHEEAPPHRRPLIYNGSPADRWDYPFSAIICSDRLGGGGRADPEVSAYSDRGQTCNPLCTGSLVSPGVILTAAHCFMEFGAIYDFDNDFEGREDYERDLLRSYRVVFGKGKSGPHAVSDTVGVKKIVVGEPFVFKRSSAIWDIALVFLEDCKEDVDPIRMLAGEEAEEGGDGVVSAFSSTEQSGMGCFDLTVHQCMGCEDGPRTEEACAKAGGHYTSQCGCPSDLLRVRQNHKLPSEVSILGFGDSEGFCVTPHSGKDAYDPLQSMTYDVKSCVTDKVCVKHPHRCDQSLIMCMTQLNAASCTGDSGGPVFYEFPSSFRSAGEEVTAYAHWTDVLSLPREEVDDAPFEPVRKHGSSLDGEVIYSDNEELRLVAMDRYSHWSDLRVSEIPPDTEASATSKYRDPPTGAGAGVVEEEEEGGGNATGVVEDRWRREFQKKAGGAGPRRKAHPRGKAKHVQVGVLSGGEILSAKPSTHEKGAYVRNMDTTGFIDHATGALLPAYTSWLKKWLSKDTCLERSDLSVEDLFMDYAEVQGQLSRR</sequence>
<feature type="chain" id="PRO_5022879950" description="Peptidase S1 domain-containing protein" evidence="5">
    <location>
        <begin position="21"/>
        <end position="557"/>
    </location>
</feature>